<feature type="domain" description="Thioredoxin" evidence="2">
    <location>
        <begin position="11"/>
        <end position="136"/>
    </location>
</feature>
<sequence length="279" mass="29868">MKVTVVLTTALALASGIDVATAATFSSKQVKQLTGKNFKRLVQGSPVSLDWAAFTSCGYCKKLAPEYDRAAENLKGLVNLVAVDCDAEENKPFCAAEGVQGFPTLKVYPGGSAPPSSYDGAREAKPMVDYLTARMPTFVKRATSLQEVEALKAKAQDKPISLLFTAAASVTPMYKALSADFHKTLDFYAAREAKVGKEAMALFGVDKVPALLVLDGDKVTKYDGAFSAGHCQIPLRVDSQYVWLANGTPGAGPLKYDALNAWLKPFATKKGKKGKKDEL</sequence>
<dbReference type="PANTHER" id="PTHR45815">
    <property type="entry name" value="PROTEIN DISULFIDE-ISOMERASE A6"/>
    <property type="match status" value="1"/>
</dbReference>
<evidence type="ECO:0000256" key="1">
    <source>
        <dbReference type="SAM" id="SignalP"/>
    </source>
</evidence>
<gene>
    <name evidence="3" type="ORF">BZ3500_MVSOF-1268-A1-R1_CHR3-1G06017</name>
</gene>
<feature type="chain" id="PRO_5030060116" evidence="1">
    <location>
        <begin position="23"/>
        <end position="279"/>
    </location>
</feature>
<organism evidence="3 4">
    <name type="scientific">Microbotryum saponariae</name>
    <dbReference type="NCBI Taxonomy" id="289078"/>
    <lineage>
        <taxon>Eukaryota</taxon>
        <taxon>Fungi</taxon>
        <taxon>Dikarya</taxon>
        <taxon>Basidiomycota</taxon>
        <taxon>Pucciniomycotina</taxon>
        <taxon>Microbotryomycetes</taxon>
        <taxon>Microbotryales</taxon>
        <taxon>Microbotryaceae</taxon>
        <taxon>Microbotryum</taxon>
    </lineage>
</organism>
<keyword evidence="1" id="KW-0732">Signal</keyword>
<dbReference type="AlphaFoldDB" id="A0A2X0KZ18"/>
<keyword evidence="4" id="KW-1185">Reference proteome</keyword>
<proteinExistence type="predicted"/>
<reference evidence="4" key="1">
    <citation type="submission" date="2016-10" db="EMBL/GenBank/DDBJ databases">
        <authorList>
            <person name="Jeantristanb JTB J.-T."/>
            <person name="Ricardo R."/>
        </authorList>
    </citation>
    <scope>NUCLEOTIDE SEQUENCE [LARGE SCALE GENOMIC DNA]</scope>
</reference>
<protein>
    <submittedName>
        <fullName evidence="3">BZ3500_MvSof-1268-A1-R1_Chr3-1g06017 protein</fullName>
    </submittedName>
</protein>
<evidence type="ECO:0000313" key="4">
    <source>
        <dbReference type="Proteomes" id="UP000249723"/>
    </source>
</evidence>
<dbReference type="InterPro" id="IPR013766">
    <property type="entry name" value="Thioredoxin_domain"/>
</dbReference>
<name>A0A2X0KZ18_9BASI</name>
<dbReference type="Gene3D" id="3.40.30.10">
    <property type="entry name" value="Glutaredoxin"/>
    <property type="match status" value="2"/>
</dbReference>
<dbReference type="EMBL" id="FMWP01000096">
    <property type="protein sequence ID" value="SCZ99451.1"/>
    <property type="molecule type" value="Genomic_DNA"/>
</dbReference>
<dbReference type="Proteomes" id="UP000249723">
    <property type="component" value="Unassembled WGS sequence"/>
</dbReference>
<accession>A0A2X0KZ18</accession>
<dbReference type="STRING" id="289078.A0A2X0KZ18"/>
<dbReference type="Pfam" id="PF00085">
    <property type="entry name" value="Thioredoxin"/>
    <property type="match status" value="1"/>
</dbReference>
<dbReference type="GO" id="GO:0034976">
    <property type="term" value="P:response to endoplasmic reticulum stress"/>
    <property type="evidence" value="ECO:0007669"/>
    <property type="project" value="TreeGrafter"/>
</dbReference>
<dbReference type="PROSITE" id="PS51352">
    <property type="entry name" value="THIOREDOXIN_2"/>
    <property type="match status" value="1"/>
</dbReference>
<dbReference type="GO" id="GO:0015035">
    <property type="term" value="F:protein-disulfide reductase activity"/>
    <property type="evidence" value="ECO:0007669"/>
    <property type="project" value="TreeGrafter"/>
</dbReference>
<dbReference type="SUPFAM" id="SSF52833">
    <property type="entry name" value="Thioredoxin-like"/>
    <property type="match status" value="1"/>
</dbReference>
<evidence type="ECO:0000313" key="3">
    <source>
        <dbReference type="EMBL" id="SCZ99451.1"/>
    </source>
</evidence>
<dbReference type="InterPro" id="IPR036249">
    <property type="entry name" value="Thioredoxin-like_sf"/>
</dbReference>
<feature type="signal peptide" evidence="1">
    <location>
        <begin position="1"/>
        <end position="22"/>
    </location>
</feature>
<dbReference type="PANTHER" id="PTHR45815:SF3">
    <property type="entry name" value="PROTEIN DISULFIDE-ISOMERASE A6"/>
    <property type="match status" value="1"/>
</dbReference>
<dbReference type="GO" id="GO:0005788">
    <property type="term" value="C:endoplasmic reticulum lumen"/>
    <property type="evidence" value="ECO:0007669"/>
    <property type="project" value="TreeGrafter"/>
</dbReference>
<evidence type="ECO:0000259" key="2">
    <source>
        <dbReference type="PROSITE" id="PS51352"/>
    </source>
</evidence>
<dbReference type="OrthoDB" id="427280at2759"/>